<dbReference type="Pfam" id="PF08299">
    <property type="entry name" value="Bac_DnaA_C"/>
    <property type="match status" value="1"/>
</dbReference>
<dbReference type="PROSITE" id="PS01008">
    <property type="entry name" value="DNAA"/>
    <property type="match status" value="1"/>
</dbReference>
<evidence type="ECO:0000256" key="2">
    <source>
        <dbReference type="ARBA" id="ARBA00022705"/>
    </source>
</evidence>
<reference evidence="8" key="1">
    <citation type="journal article" date="2014" name="Front. Microbiol.">
        <title>High frequency of phylogenetically diverse reductive dehalogenase-homologous genes in deep subseafloor sedimentary metagenomes.</title>
        <authorList>
            <person name="Kawai M."/>
            <person name="Futagami T."/>
            <person name="Toyoda A."/>
            <person name="Takaki Y."/>
            <person name="Nishi S."/>
            <person name="Hori S."/>
            <person name="Arai W."/>
            <person name="Tsubouchi T."/>
            <person name="Morono Y."/>
            <person name="Uchiyama I."/>
            <person name="Ito T."/>
            <person name="Fujiyama A."/>
            <person name="Inagaki F."/>
            <person name="Takami H."/>
        </authorList>
    </citation>
    <scope>NUCLEOTIDE SEQUENCE</scope>
    <source>
        <strain evidence="8">Expedition CK06-06</strain>
    </source>
</reference>
<dbReference type="AlphaFoldDB" id="X1DGI5"/>
<dbReference type="PANTHER" id="PTHR30050">
    <property type="entry name" value="CHROMOSOMAL REPLICATION INITIATOR PROTEIN DNAA"/>
    <property type="match status" value="1"/>
</dbReference>
<dbReference type="PANTHER" id="PTHR30050:SF2">
    <property type="entry name" value="CHROMOSOMAL REPLICATION INITIATOR PROTEIN DNAA"/>
    <property type="match status" value="1"/>
</dbReference>
<gene>
    <name evidence="8" type="ORF">S03H2_08694</name>
</gene>
<dbReference type="Gene3D" id="1.10.8.60">
    <property type="match status" value="1"/>
</dbReference>
<dbReference type="InterPro" id="IPR020591">
    <property type="entry name" value="Chromosome_initiator_DnaA-like"/>
</dbReference>
<dbReference type="GO" id="GO:0003688">
    <property type="term" value="F:DNA replication origin binding"/>
    <property type="evidence" value="ECO:0007669"/>
    <property type="project" value="InterPro"/>
</dbReference>
<evidence type="ECO:0000256" key="4">
    <source>
        <dbReference type="ARBA" id="ARBA00022840"/>
    </source>
</evidence>
<accession>X1DGI5</accession>
<keyword evidence="5" id="KW-0446">Lipid-binding</keyword>
<dbReference type="Gene3D" id="3.40.50.300">
    <property type="entry name" value="P-loop containing nucleotide triphosphate hydrolases"/>
    <property type="match status" value="1"/>
</dbReference>
<dbReference type="SUPFAM" id="SSF48295">
    <property type="entry name" value="TrpR-like"/>
    <property type="match status" value="1"/>
</dbReference>
<dbReference type="InterPro" id="IPR010921">
    <property type="entry name" value="Trp_repressor/repl_initiator"/>
</dbReference>
<dbReference type="PRINTS" id="PR00051">
    <property type="entry name" value="DNAA"/>
</dbReference>
<name>X1DGI5_9ZZZZ</name>
<dbReference type="InterPro" id="IPR027417">
    <property type="entry name" value="P-loop_NTPase"/>
</dbReference>
<dbReference type="GO" id="GO:0005524">
    <property type="term" value="F:ATP binding"/>
    <property type="evidence" value="ECO:0007669"/>
    <property type="project" value="UniProtKB-KW"/>
</dbReference>
<dbReference type="GO" id="GO:0006270">
    <property type="term" value="P:DNA replication initiation"/>
    <property type="evidence" value="ECO:0007669"/>
    <property type="project" value="InterPro"/>
</dbReference>
<sequence>QLIKAIQNRTTLSFRQRYRGIDVLLIDDIHFIAGKESTQEEFFHTFNTLHDAHKQIVLTSDRPPKEIPRLEQRLVSRFEWGLVTDIQPPDLETRIAILKKKLEREVTNVPDDVVFFIASKIKSNIRELEGALIRVIAYASLVGGEITTQLTGEVLRETLDEEEKKITIDLIQRRVAEYFDIRMSDMRAKKRTQAVVFPRQIAMYLVRDLTEHSLPEIGEYFGGRDHTTILHAYNKIKDRLEKDQRLKGVLGVLVNKIKK</sequence>
<evidence type="ECO:0000256" key="6">
    <source>
        <dbReference type="ARBA" id="ARBA00023125"/>
    </source>
</evidence>
<keyword evidence="6" id="KW-0238">DNA-binding</keyword>
<dbReference type="InterPro" id="IPR018312">
    <property type="entry name" value="Chromosome_initiator_DnaA_CS"/>
</dbReference>
<dbReference type="NCBIfam" id="TIGR00362">
    <property type="entry name" value="DnaA"/>
    <property type="match status" value="1"/>
</dbReference>
<keyword evidence="2" id="KW-0235">DNA replication</keyword>
<dbReference type="InterPro" id="IPR013159">
    <property type="entry name" value="DnaA_C"/>
</dbReference>
<dbReference type="GO" id="GO:0006275">
    <property type="term" value="P:regulation of DNA replication"/>
    <property type="evidence" value="ECO:0007669"/>
    <property type="project" value="InterPro"/>
</dbReference>
<dbReference type="GO" id="GO:0005886">
    <property type="term" value="C:plasma membrane"/>
    <property type="evidence" value="ECO:0007669"/>
    <property type="project" value="TreeGrafter"/>
</dbReference>
<feature type="domain" description="Chromosomal replication initiator DnaA C-terminal" evidence="7">
    <location>
        <begin position="167"/>
        <end position="236"/>
    </location>
</feature>
<dbReference type="SUPFAM" id="SSF52540">
    <property type="entry name" value="P-loop containing nucleoside triphosphate hydrolases"/>
    <property type="match status" value="1"/>
</dbReference>
<dbReference type="CDD" id="cd06571">
    <property type="entry name" value="Bac_DnaA_C"/>
    <property type="match status" value="1"/>
</dbReference>
<keyword evidence="3" id="KW-0547">Nucleotide-binding</keyword>
<dbReference type="EMBL" id="BARU01004272">
    <property type="protein sequence ID" value="GAH19307.1"/>
    <property type="molecule type" value="Genomic_DNA"/>
</dbReference>
<dbReference type="InterPro" id="IPR001957">
    <property type="entry name" value="Chromosome_initiator_DnaA"/>
</dbReference>
<dbReference type="InterPro" id="IPR013317">
    <property type="entry name" value="DnaA_dom"/>
</dbReference>
<protein>
    <recommendedName>
        <fullName evidence="7">Chromosomal replication initiator DnaA C-terminal domain-containing protein</fullName>
    </recommendedName>
</protein>
<keyword evidence="4" id="KW-0067">ATP-binding</keyword>
<dbReference type="FunFam" id="1.10.8.60:FF:000003">
    <property type="entry name" value="Chromosomal replication initiator protein DnaA"/>
    <property type="match status" value="1"/>
</dbReference>
<dbReference type="Gene3D" id="1.10.1750.10">
    <property type="match status" value="1"/>
</dbReference>
<dbReference type="Pfam" id="PF00308">
    <property type="entry name" value="Bac_DnaA"/>
    <property type="match status" value="1"/>
</dbReference>
<proteinExistence type="predicted"/>
<evidence type="ECO:0000259" key="7">
    <source>
        <dbReference type="SMART" id="SM00760"/>
    </source>
</evidence>
<evidence type="ECO:0000256" key="5">
    <source>
        <dbReference type="ARBA" id="ARBA00023121"/>
    </source>
</evidence>
<organism evidence="8">
    <name type="scientific">marine sediment metagenome</name>
    <dbReference type="NCBI Taxonomy" id="412755"/>
    <lineage>
        <taxon>unclassified sequences</taxon>
        <taxon>metagenomes</taxon>
        <taxon>ecological metagenomes</taxon>
    </lineage>
</organism>
<feature type="non-terminal residue" evidence="8">
    <location>
        <position position="1"/>
    </location>
</feature>
<evidence type="ECO:0000313" key="8">
    <source>
        <dbReference type="EMBL" id="GAH19307.1"/>
    </source>
</evidence>
<dbReference type="SMART" id="SM00760">
    <property type="entry name" value="Bac_DnaA_C"/>
    <property type="match status" value="1"/>
</dbReference>
<evidence type="ECO:0000256" key="1">
    <source>
        <dbReference type="ARBA" id="ARBA00022490"/>
    </source>
</evidence>
<dbReference type="GO" id="GO:0008289">
    <property type="term" value="F:lipid binding"/>
    <property type="evidence" value="ECO:0007669"/>
    <property type="project" value="UniProtKB-KW"/>
</dbReference>
<evidence type="ECO:0000256" key="3">
    <source>
        <dbReference type="ARBA" id="ARBA00022741"/>
    </source>
</evidence>
<comment type="caution">
    <text evidence="8">The sequence shown here is derived from an EMBL/GenBank/DDBJ whole genome shotgun (WGS) entry which is preliminary data.</text>
</comment>
<keyword evidence="1" id="KW-0963">Cytoplasm</keyword>